<dbReference type="EC" id="2.7.7.108" evidence="8"/>
<comment type="catalytic activity">
    <reaction evidence="8">
        <text>L-threonyl-[protein] + ATP = 3-O-(5'-adenylyl)-L-threonyl-[protein] + diphosphate</text>
        <dbReference type="Rhea" id="RHEA:54292"/>
        <dbReference type="Rhea" id="RHEA-COMP:11060"/>
        <dbReference type="Rhea" id="RHEA-COMP:13847"/>
        <dbReference type="ChEBI" id="CHEBI:30013"/>
        <dbReference type="ChEBI" id="CHEBI:30616"/>
        <dbReference type="ChEBI" id="CHEBI:33019"/>
        <dbReference type="ChEBI" id="CHEBI:138113"/>
        <dbReference type="EC" id="2.7.7.108"/>
    </reaction>
</comment>
<dbReference type="InterPro" id="IPR003846">
    <property type="entry name" value="SelO"/>
</dbReference>
<keyword evidence="4 8" id="KW-0479">Metal-binding</keyword>
<evidence type="ECO:0000256" key="3">
    <source>
        <dbReference type="ARBA" id="ARBA00022695"/>
    </source>
</evidence>
<dbReference type="PANTHER" id="PTHR32057">
    <property type="entry name" value="PROTEIN ADENYLYLTRANSFERASE SELO, MITOCHONDRIAL"/>
    <property type="match status" value="1"/>
</dbReference>
<gene>
    <name evidence="8" type="primary">ydiU</name>
    <name evidence="8" type="synonym">selO</name>
    <name evidence="9" type="ORF">GCM10010971_03400</name>
</gene>
<evidence type="ECO:0000256" key="7">
    <source>
        <dbReference type="ARBA" id="ARBA00022842"/>
    </source>
</evidence>
<dbReference type="EMBL" id="BMLY01000001">
    <property type="protein sequence ID" value="GGP24521.1"/>
    <property type="molecule type" value="Genomic_DNA"/>
</dbReference>
<comment type="caution">
    <text evidence="9">The sequence shown here is derived from an EMBL/GenBank/DDBJ whole genome shotgun (WGS) entry which is preliminary data.</text>
</comment>
<feature type="binding site" evidence="8">
    <location>
        <position position="184"/>
    </location>
    <ligand>
        <name>ATP</name>
        <dbReference type="ChEBI" id="CHEBI:30616"/>
    </ligand>
</feature>
<dbReference type="Pfam" id="PF02696">
    <property type="entry name" value="SelO"/>
    <property type="match status" value="1"/>
</dbReference>
<feature type="binding site" evidence="8">
    <location>
        <position position="93"/>
    </location>
    <ligand>
        <name>ATP</name>
        <dbReference type="ChEBI" id="CHEBI:30616"/>
    </ligand>
</feature>
<comment type="cofactor">
    <cofactor evidence="8">
        <name>Mg(2+)</name>
        <dbReference type="ChEBI" id="CHEBI:18420"/>
    </cofactor>
    <cofactor evidence="8">
        <name>Mn(2+)</name>
        <dbReference type="ChEBI" id="CHEBI:29035"/>
    </cofactor>
</comment>
<dbReference type="EC" id="2.7.7.-" evidence="8"/>
<dbReference type="PANTHER" id="PTHR32057:SF14">
    <property type="entry name" value="PROTEIN ADENYLYLTRANSFERASE SELO, MITOCHONDRIAL"/>
    <property type="match status" value="1"/>
</dbReference>
<keyword evidence="5 8" id="KW-0547">Nucleotide-binding</keyword>
<feature type="binding site" evidence="8">
    <location>
        <position position="254"/>
    </location>
    <ligand>
        <name>Mg(2+)</name>
        <dbReference type="ChEBI" id="CHEBI:18420"/>
    </ligand>
</feature>
<evidence type="ECO:0000313" key="10">
    <source>
        <dbReference type="Proteomes" id="UP000621859"/>
    </source>
</evidence>
<comment type="function">
    <text evidence="8">Nucleotidyltransferase involved in the post-translational modification of proteins. It can catalyze the addition of adenosine monophosphate (AMP) or uridine monophosphate (UMP) to a protein, resulting in modifications known as AMPylation and UMPylation.</text>
</comment>
<comment type="similarity">
    <text evidence="1 8">Belongs to the SELO family.</text>
</comment>
<feature type="binding site" evidence="8">
    <location>
        <position position="127"/>
    </location>
    <ligand>
        <name>ATP</name>
        <dbReference type="ChEBI" id="CHEBI:30616"/>
    </ligand>
</feature>
<evidence type="ECO:0000256" key="8">
    <source>
        <dbReference type="HAMAP-Rule" id="MF_00692"/>
    </source>
</evidence>
<evidence type="ECO:0000256" key="4">
    <source>
        <dbReference type="ARBA" id="ARBA00022723"/>
    </source>
</evidence>
<feature type="binding site" evidence="8">
    <location>
        <position position="114"/>
    </location>
    <ligand>
        <name>ATP</name>
        <dbReference type="ChEBI" id="CHEBI:30616"/>
    </ligand>
</feature>
<dbReference type="Proteomes" id="UP000621859">
    <property type="component" value="Unassembled WGS sequence"/>
</dbReference>
<comment type="catalytic activity">
    <reaction evidence="8">
        <text>L-seryl-[protein] + UTP = O-(5'-uridylyl)-L-seryl-[protein] + diphosphate</text>
        <dbReference type="Rhea" id="RHEA:64604"/>
        <dbReference type="Rhea" id="RHEA-COMP:9863"/>
        <dbReference type="Rhea" id="RHEA-COMP:16635"/>
        <dbReference type="ChEBI" id="CHEBI:29999"/>
        <dbReference type="ChEBI" id="CHEBI:33019"/>
        <dbReference type="ChEBI" id="CHEBI:46398"/>
        <dbReference type="ChEBI" id="CHEBI:156051"/>
    </reaction>
</comment>
<feature type="binding site" evidence="8">
    <location>
        <position position="263"/>
    </location>
    <ligand>
        <name>ATP</name>
        <dbReference type="ChEBI" id="CHEBI:30616"/>
    </ligand>
</feature>
<keyword evidence="7 8" id="KW-0460">Magnesium</keyword>
<feature type="active site" description="Proton acceptor" evidence="8">
    <location>
        <position position="253"/>
    </location>
</feature>
<evidence type="ECO:0000256" key="5">
    <source>
        <dbReference type="ARBA" id="ARBA00022741"/>
    </source>
</evidence>
<evidence type="ECO:0000313" key="9">
    <source>
        <dbReference type="EMBL" id="GGP24521.1"/>
    </source>
</evidence>
<comment type="catalytic activity">
    <reaction evidence="8">
        <text>L-tyrosyl-[protein] + ATP = O-(5'-adenylyl)-L-tyrosyl-[protein] + diphosphate</text>
        <dbReference type="Rhea" id="RHEA:54288"/>
        <dbReference type="Rhea" id="RHEA-COMP:10136"/>
        <dbReference type="Rhea" id="RHEA-COMP:13846"/>
        <dbReference type="ChEBI" id="CHEBI:30616"/>
        <dbReference type="ChEBI" id="CHEBI:33019"/>
        <dbReference type="ChEBI" id="CHEBI:46858"/>
        <dbReference type="ChEBI" id="CHEBI:83624"/>
        <dbReference type="EC" id="2.7.7.108"/>
    </reaction>
</comment>
<keyword evidence="6 8" id="KW-0067">ATP-binding</keyword>
<proteinExistence type="inferred from homology"/>
<dbReference type="NCBIfam" id="NF000658">
    <property type="entry name" value="PRK00029.1"/>
    <property type="match status" value="1"/>
</dbReference>
<comment type="catalytic activity">
    <reaction evidence="8">
        <text>L-tyrosyl-[protein] + UTP = O-(5'-uridylyl)-L-tyrosyl-[protein] + diphosphate</text>
        <dbReference type="Rhea" id="RHEA:83887"/>
        <dbReference type="Rhea" id="RHEA-COMP:10136"/>
        <dbReference type="Rhea" id="RHEA-COMP:20238"/>
        <dbReference type="ChEBI" id="CHEBI:33019"/>
        <dbReference type="ChEBI" id="CHEBI:46398"/>
        <dbReference type="ChEBI" id="CHEBI:46858"/>
        <dbReference type="ChEBI" id="CHEBI:90602"/>
    </reaction>
</comment>
<comment type="catalytic activity">
    <reaction evidence="8">
        <text>L-seryl-[protein] + ATP = 3-O-(5'-adenylyl)-L-seryl-[protein] + diphosphate</text>
        <dbReference type="Rhea" id="RHEA:58120"/>
        <dbReference type="Rhea" id="RHEA-COMP:9863"/>
        <dbReference type="Rhea" id="RHEA-COMP:15073"/>
        <dbReference type="ChEBI" id="CHEBI:29999"/>
        <dbReference type="ChEBI" id="CHEBI:30616"/>
        <dbReference type="ChEBI" id="CHEBI:33019"/>
        <dbReference type="ChEBI" id="CHEBI:142516"/>
        <dbReference type="EC" id="2.7.7.108"/>
    </reaction>
</comment>
<keyword evidence="3 8" id="KW-0548">Nucleotidyltransferase</keyword>
<organism evidence="9 10">
    <name type="scientific">Silvimonas amylolytica</name>
    <dbReference type="NCBI Taxonomy" id="449663"/>
    <lineage>
        <taxon>Bacteria</taxon>
        <taxon>Pseudomonadati</taxon>
        <taxon>Pseudomonadota</taxon>
        <taxon>Betaproteobacteria</taxon>
        <taxon>Neisseriales</taxon>
        <taxon>Chitinibacteraceae</taxon>
        <taxon>Silvimonas</taxon>
    </lineage>
</organism>
<keyword evidence="2 8" id="KW-0808">Transferase</keyword>
<evidence type="ECO:0000256" key="2">
    <source>
        <dbReference type="ARBA" id="ARBA00022679"/>
    </source>
</evidence>
<comment type="catalytic activity">
    <reaction evidence="8">
        <text>L-histidyl-[protein] + UTP = N(tele)-(5'-uridylyl)-L-histidyl-[protein] + diphosphate</text>
        <dbReference type="Rhea" id="RHEA:83891"/>
        <dbReference type="Rhea" id="RHEA-COMP:9745"/>
        <dbReference type="Rhea" id="RHEA-COMP:20239"/>
        <dbReference type="ChEBI" id="CHEBI:29979"/>
        <dbReference type="ChEBI" id="CHEBI:33019"/>
        <dbReference type="ChEBI" id="CHEBI:46398"/>
        <dbReference type="ChEBI" id="CHEBI:233474"/>
    </reaction>
</comment>
<feature type="binding site" evidence="8">
    <location>
        <position position="263"/>
    </location>
    <ligand>
        <name>Mg(2+)</name>
        <dbReference type="ChEBI" id="CHEBI:18420"/>
    </ligand>
</feature>
<sequence>MPYAFAESPFSPRFATLPPRFFAHVPPTPLTTPQLVVWNSALARDLDLHPDAQAHAGIDDYLGGNRILENSLPLASVYCGHQFGVYVSQLGDGRAILIAELPDAHGQTQEIQLKGAGPTPWSRHADGRAVLRSSIREYLCSEAMHGLGIPTTRALALVASPTPVWRETRETAAVVTRVAPTFVRFGHFEYYSHHDEHEHLRTLTDWTIQHFYPECATAPSPALALLEAVIARTARMVAQWQAVGFCHGVMNTDNMSILGLTLDYGPFGFMDGFNARHICNHSDESGRYAYNQQPQVALWNLNALAQALLPLMDREAAIAALHGFQALFEEAFASQFQAKLGLTSWQDEDWTLLTDLLNLMHASRTDWTTFWRDLASVHDGRPLTTPLRDRFVDRDTFDAWLVTYQTRAGAQTGINPEDVATGMRAANPLYVLRNHLAETAIRMAQQGDFAEVKRLLDCLAQPFNERPEYASYAEPAPDWAADLSVSCSS</sequence>
<reference evidence="10" key="1">
    <citation type="journal article" date="2019" name="Int. J. Syst. Evol. Microbiol.">
        <title>The Global Catalogue of Microorganisms (GCM) 10K type strain sequencing project: providing services to taxonomists for standard genome sequencing and annotation.</title>
        <authorList>
            <consortium name="The Broad Institute Genomics Platform"/>
            <consortium name="The Broad Institute Genome Sequencing Center for Infectious Disease"/>
            <person name="Wu L."/>
            <person name="Ma J."/>
        </authorList>
    </citation>
    <scope>NUCLEOTIDE SEQUENCE [LARGE SCALE GENOMIC DNA]</scope>
    <source>
        <strain evidence="10">CGMCC 1.8860</strain>
    </source>
</reference>
<keyword evidence="8" id="KW-0464">Manganese</keyword>
<protein>
    <recommendedName>
        <fullName evidence="8">Protein nucleotidyltransferase YdiU</fullName>
        <ecNumber evidence="8">2.7.7.-</ecNumber>
    </recommendedName>
    <alternativeName>
        <fullName evidence="8">Protein adenylyltransferase YdiU</fullName>
        <ecNumber evidence="8">2.7.7.108</ecNumber>
    </alternativeName>
    <alternativeName>
        <fullName evidence="8">Protein uridylyltransferase YdiU</fullName>
        <ecNumber evidence="8">2.7.7.-</ecNumber>
    </alternativeName>
</protein>
<dbReference type="HAMAP" id="MF_00692">
    <property type="entry name" value="SelO"/>
    <property type="match status" value="1"/>
</dbReference>
<feature type="binding site" evidence="8">
    <location>
        <position position="126"/>
    </location>
    <ligand>
        <name>ATP</name>
        <dbReference type="ChEBI" id="CHEBI:30616"/>
    </ligand>
</feature>
<feature type="binding site" evidence="8">
    <location>
        <position position="94"/>
    </location>
    <ligand>
        <name>ATP</name>
        <dbReference type="ChEBI" id="CHEBI:30616"/>
    </ligand>
</feature>
<feature type="binding site" evidence="8">
    <location>
        <position position="177"/>
    </location>
    <ligand>
        <name>ATP</name>
        <dbReference type="ChEBI" id="CHEBI:30616"/>
    </ligand>
</feature>
<evidence type="ECO:0000256" key="6">
    <source>
        <dbReference type="ARBA" id="ARBA00022840"/>
    </source>
</evidence>
<evidence type="ECO:0000256" key="1">
    <source>
        <dbReference type="ARBA" id="ARBA00009747"/>
    </source>
</evidence>
<dbReference type="RefSeq" id="WP_188688070.1">
    <property type="nucleotide sequence ID" value="NZ_BMLY01000001.1"/>
</dbReference>
<accession>A0ABQ2PGK7</accession>
<keyword evidence="10" id="KW-1185">Reference proteome</keyword>
<name>A0ABQ2PGK7_9NEIS</name>
<feature type="binding site" evidence="8">
    <location>
        <position position="91"/>
    </location>
    <ligand>
        <name>ATP</name>
        <dbReference type="ChEBI" id="CHEBI:30616"/>
    </ligand>
</feature>